<protein>
    <submittedName>
        <fullName evidence="2">Uncharacterized protein</fullName>
    </submittedName>
</protein>
<sequence length="87" mass="10129">MVRLSTNNRPRDKSGNVDYGPKDGEGQHSELVRMDHEYSWNAWSHDDPYEHRDYYGGYSPPHQYCLDHGGKPTHDEDIACKESVFDM</sequence>
<reference evidence="2 3" key="1">
    <citation type="journal article" date="2021" name="BMC Genomics">
        <title>Datura genome reveals duplications of psychoactive alkaloid biosynthetic genes and high mutation rate following tissue culture.</title>
        <authorList>
            <person name="Rajewski A."/>
            <person name="Carter-House D."/>
            <person name="Stajich J."/>
            <person name="Litt A."/>
        </authorList>
    </citation>
    <scope>NUCLEOTIDE SEQUENCE [LARGE SCALE GENOMIC DNA]</scope>
    <source>
        <strain evidence="2">AR-01</strain>
    </source>
</reference>
<gene>
    <name evidence="2" type="ORF">HAX54_022318</name>
</gene>
<feature type="compositionally biased region" description="Basic and acidic residues" evidence="1">
    <location>
        <begin position="9"/>
        <end position="28"/>
    </location>
</feature>
<evidence type="ECO:0000313" key="3">
    <source>
        <dbReference type="Proteomes" id="UP000823775"/>
    </source>
</evidence>
<evidence type="ECO:0000313" key="2">
    <source>
        <dbReference type="EMBL" id="MCD9638379.1"/>
    </source>
</evidence>
<feature type="region of interest" description="Disordered" evidence="1">
    <location>
        <begin position="1"/>
        <end position="28"/>
    </location>
</feature>
<dbReference type="Proteomes" id="UP000823775">
    <property type="component" value="Unassembled WGS sequence"/>
</dbReference>
<name>A0ABS8UWK2_DATST</name>
<dbReference type="EMBL" id="JACEIK010002682">
    <property type="protein sequence ID" value="MCD9638379.1"/>
    <property type="molecule type" value="Genomic_DNA"/>
</dbReference>
<comment type="caution">
    <text evidence="2">The sequence shown here is derived from an EMBL/GenBank/DDBJ whole genome shotgun (WGS) entry which is preliminary data.</text>
</comment>
<keyword evidence="3" id="KW-1185">Reference proteome</keyword>
<proteinExistence type="predicted"/>
<accession>A0ABS8UWK2</accession>
<evidence type="ECO:0000256" key="1">
    <source>
        <dbReference type="SAM" id="MobiDB-lite"/>
    </source>
</evidence>
<organism evidence="2 3">
    <name type="scientific">Datura stramonium</name>
    <name type="common">Jimsonweed</name>
    <name type="synonym">Common thornapple</name>
    <dbReference type="NCBI Taxonomy" id="4076"/>
    <lineage>
        <taxon>Eukaryota</taxon>
        <taxon>Viridiplantae</taxon>
        <taxon>Streptophyta</taxon>
        <taxon>Embryophyta</taxon>
        <taxon>Tracheophyta</taxon>
        <taxon>Spermatophyta</taxon>
        <taxon>Magnoliopsida</taxon>
        <taxon>eudicotyledons</taxon>
        <taxon>Gunneridae</taxon>
        <taxon>Pentapetalae</taxon>
        <taxon>asterids</taxon>
        <taxon>lamiids</taxon>
        <taxon>Solanales</taxon>
        <taxon>Solanaceae</taxon>
        <taxon>Solanoideae</taxon>
        <taxon>Datureae</taxon>
        <taxon>Datura</taxon>
    </lineage>
</organism>